<dbReference type="Gene3D" id="2.30.30.320">
    <property type="entry name" value="DUF1653-like domain"/>
    <property type="match status" value="1"/>
</dbReference>
<dbReference type="Proteomes" id="UP000606499">
    <property type="component" value="Unassembled WGS sequence"/>
</dbReference>
<feature type="domain" description="DUF1653" evidence="1">
    <location>
        <begin position="7"/>
        <end position="71"/>
    </location>
</feature>
<dbReference type="Pfam" id="PF07866">
    <property type="entry name" value="DUF1653"/>
    <property type="match status" value="1"/>
</dbReference>
<dbReference type="AlphaFoldDB" id="A0A923RX51"/>
<dbReference type="RefSeq" id="WP_186950335.1">
    <property type="nucleotide sequence ID" value="NZ_JACOPL010000021.1"/>
</dbReference>
<evidence type="ECO:0000259" key="1">
    <source>
        <dbReference type="Pfam" id="PF07866"/>
    </source>
</evidence>
<organism evidence="2 3">
    <name type="scientific">Agathobaculum faecis</name>
    <dbReference type="NCBI Taxonomy" id="2763013"/>
    <lineage>
        <taxon>Bacteria</taxon>
        <taxon>Bacillati</taxon>
        <taxon>Bacillota</taxon>
        <taxon>Clostridia</taxon>
        <taxon>Eubacteriales</taxon>
        <taxon>Butyricicoccaceae</taxon>
        <taxon>Agathobaculum</taxon>
    </lineage>
</organism>
<gene>
    <name evidence="2" type="ORF">H8S45_14335</name>
</gene>
<evidence type="ECO:0000313" key="2">
    <source>
        <dbReference type="EMBL" id="MBC5726629.1"/>
    </source>
</evidence>
<dbReference type="InterPro" id="IPR023387">
    <property type="entry name" value="DUF1653-like_dom"/>
</dbReference>
<proteinExistence type="predicted"/>
<evidence type="ECO:0000313" key="3">
    <source>
        <dbReference type="Proteomes" id="UP000606499"/>
    </source>
</evidence>
<dbReference type="InterPro" id="IPR037135">
    <property type="entry name" value="DUF1653-like_dom_sf"/>
</dbReference>
<sequence length="73" mass="8748">MREIDTGAYRHFKGKSYNVICIAQHSETGEKMVVYQALYGDRLVYVRPYEMFASEVDRKKYPDATQKYRFERL</sequence>
<name>A0A923RX51_9FIRM</name>
<dbReference type="EMBL" id="JACOPL010000021">
    <property type="protein sequence ID" value="MBC5726629.1"/>
    <property type="molecule type" value="Genomic_DNA"/>
</dbReference>
<comment type="caution">
    <text evidence="2">The sequence shown here is derived from an EMBL/GenBank/DDBJ whole genome shotgun (WGS) entry which is preliminary data.</text>
</comment>
<reference evidence="2" key="1">
    <citation type="submission" date="2020-08" db="EMBL/GenBank/DDBJ databases">
        <title>Genome public.</title>
        <authorList>
            <person name="Liu C."/>
            <person name="Sun Q."/>
        </authorList>
    </citation>
    <scope>NUCLEOTIDE SEQUENCE</scope>
    <source>
        <strain evidence="2">NSJ-28</strain>
    </source>
</reference>
<protein>
    <submittedName>
        <fullName evidence="2">DUF1653 domain-containing protein</fullName>
    </submittedName>
</protein>
<keyword evidence="3" id="KW-1185">Reference proteome</keyword>
<accession>A0A923RX51</accession>